<gene>
    <name evidence="2" type="ORF">DCHRY22_LOCUS6151</name>
</gene>
<feature type="region of interest" description="Disordered" evidence="1">
    <location>
        <begin position="60"/>
        <end position="92"/>
    </location>
</feature>
<reference evidence="2" key="1">
    <citation type="submission" date="2021-09" db="EMBL/GenBank/DDBJ databases">
        <authorList>
            <person name="Martin H S."/>
        </authorList>
    </citation>
    <scope>NUCLEOTIDE SEQUENCE</scope>
</reference>
<sequence length="92" mass="10365">MVARTRVSSGRSVFRQSGSKCCWSGRSLVSPRRCARAARAARAVRVIDRSWLNEPSADVKHYTDRGQRTEARDPLIVTPSEHTGTRVQMDQH</sequence>
<feature type="compositionally biased region" description="Polar residues" evidence="1">
    <location>
        <begin position="80"/>
        <end position="92"/>
    </location>
</feature>
<keyword evidence="3" id="KW-1185">Reference proteome</keyword>
<proteinExistence type="predicted"/>
<dbReference type="AlphaFoldDB" id="A0A8J2W0L5"/>
<evidence type="ECO:0000256" key="1">
    <source>
        <dbReference type="SAM" id="MobiDB-lite"/>
    </source>
</evidence>
<comment type="caution">
    <text evidence="2">The sequence shown here is derived from an EMBL/GenBank/DDBJ whole genome shotgun (WGS) entry which is preliminary data.</text>
</comment>
<evidence type="ECO:0000313" key="3">
    <source>
        <dbReference type="Proteomes" id="UP000789524"/>
    </source>
</evidence>
<dbReference type="Proteomes" id="UP000789524">
    <property type="component" value="Unassembled WGS sequence"/>
</dbReference>
<protein>
    <submittedName>
        <fullName evidence="2">(African queen) hypothetical protein</fullName>
    </submittedName>
</protein>
<organism evidence="2 3">
    <name type="scientific">Danaus chrysippus</name>
    <name type="common">African queen</name>
    <dbReference type="NCBI Taxonomy" id="151541"/>
    <lineage>
        <taxon>Eukaryota</taxon>
        <taxon>Metazoa</taxon>
        <taxon>Ecdysozoa</taxon>
        <taxon>Arthropoda</taxon>
        <taxon>Hexapoda</taxon>
        <taxon>Insecta</taxon>
        <taxon>Pterygota</taxon>
        <taxon>Neoptera</taxon>
        <taxon>Endopterygota</taxon>
        <taxon>Lepidoptera</taxon>
        <taxon>Glossata</taxon>
        <taxon>Ditrysia</taxon>
        <taxon>Papilionoidea</taxon>
        <taxon>Nymphalidae</taxon>
        <taxon>Danainae</taxon>
        <taxon>Danaini</taxon>
        <taxon>Danaina</taxon>
        <taxon>Danaus</taxon>
        <taxon>Anosia</taxon>
    </lineage>
</organism>
<evidence type="ECO:0000313" key="2">
    <source>
        <dbReference type="EMBL" id="CAG9565283.1"/>
    </source>
</evidence>
<dbReference type="EMBL" id="CAKASE010000053">
    <property type="protein sequence ID" value="CAG9565283.1"/>
    <property type="molecule type" value="Genomic_DNA"/>
</dbReference>
<name>A0A8J2W0L5_9NEOP</name>
<accession>A0A8J2W0L5</accession>
<feature type="compositionally biased region" description="Basic and acidic residues" evidence="1">
    <location>
        <begin position="60"/>
        <end position="73"/>
    </location>
</feature>